<dbReference type="RefSeq" id="WP_134256203.1">
    <property type="nucleotide sequence ID" value="NZ_SNSG01000013.1"/>
</dbReference>
<sequence>MLTGNHKIHKLLSASATRVGCIIVKREATVQFDLETLRRATDKYIDFRREGYGHHGAIHQAALFFRDEFGLGLIEASQLARDAAEDA</sequence>
<comment type="caution">
    <text evidence="1">The sequence shown here is derived from an EMBL/GenBank/DDBJ whole genome shotgun (WGS) entry which is preliminary data.</text>
</comment>
<dbReference type="EMBL" id="SNSQ01000016">
    <property type="protein sequence ID" value="TEU47494.1"/>
    <property type="molecule type" value="Genomic_DNA"/>
</dbReference>
<dbReference type="Proteomes" id="UP000298234">
    <property type="component" value="Unassembled WGS sequence"/>
</dbReference>
<organism evidence="1 2">
    <name type="scientific">Burkholderia cepacia</name>
    <name type="common">Pseudomonas cepacia</name>
    <dbReference type="NCBI Taxonomy" id="292"/>
    <lineage>
        <taxon>Bacteria</taxon>
        <taxon>Pseudomonadati</taxon>
        <taxon>Pseudomonadota</taxon>
        <taxon>Betaproteobacteria</taxon>
        <taxon>Burkholderiales</taxon>
        <taxon>Burkholderiaceae</taxon>
        <taxon>Burkholderia</taxon>
        <taxon>Burkholderia cepacia complex</taxon>
    </lineage>
</organism>
<dbReference type="AlphaFoldDB" id="A0AAX2RQJ4"/>
<protein>
    <submittedName>
        <fullName evidence="1">Uncharacterized protein</fullName>
    </submittedName>
</protein>
<proteinExistence type="predicted"/>
<reference evidence="1 2" key="1">
    <citation type="submission" date="2019-03" db="EMBL/GenBank/DDBJ databases">
        <title>Burkholderia cepacia outbreak.</title>
        <authorList>
            <person name="Farzana R."/>
            <person name="Walsh T.R."/>
        </authorList>
    </citation>
    <scope>NUCLEOTIDE SEQUENCE [LARGE SCALE GENOMIC DNA]</scope>
    <source>
        <strain evidence="2">d13</strain>
    </source>
</reference>
<evidence type="ECO:0000313" key="2">
    <source>
        <dbReference type="Proteomes" id="UP000298234"/>
    </source>
</evidence>
<accession>A0AAX2RQJ4</accession>
<gene>
    <name evidence="1" type="ORF">E3D37_15940</name>
</gene>
<evidence type="ECO:0000313" key="1">
    <source>
        <dbReference type="EMBL" id="TEU47494.1"/>
    </source>
</evidence>
<name>A0AAX2RQJ4_BURCE</name>